<dbReference type="OrthoDB" id="414546at2759"/>
<dbReference type="Proteomes" id="UP000008312">
    <property type="component" value="Unassembled WGS sequence"/>
</dbReference>
<evidence type="ECO:0000313" key="1">
    <source>
        <dbReference type="EMBL" id="CBK25552.2"/>
    </source>
</evidence>
<dbReference type="GeneID" id="24922122"/>
<dbReference type="RefSeq" id="XP_012899600.1">
    <property type="nucleotide sequence ID" value="XM_013044146.1"/>
</dbReference>
<dbReference type="EMBL" id="FN668691">
    <property type="protein sequence ID" value="CBK25552.2"/>
    <property type="molecule type" value="Genomic_DNA"/>
</dbReference>
<gene>
    <name evidence="1" type="ORF">GSBLH_T00005142001</name>
</gene>
<accession>D8MBW3</accession>
<organism evidence="1">
    <name type="scientific">Blastocystis hominis</name>
    <dbReference type="NCBI Taxonomy" id="12968"/>
    <lineage>
        <taxon>Eukaryota</taxon>
        <taxon>Sar</taxon>
        <taxon>Stramenopiles</taxon>
        <taxon>Bigyra</taxon>
        <taxon>Opalozoa</taxon>
        <taxon>Opalinata</taxon>
        <taxon>Blastocystidae</taxon>
        <taxon>Blastocystis</taxon>
    </lineage>
</organism>
<proteinExistence type="predicted"/>
<keyword evidence="2" id="KW-1185">Reference proteome</keyword>
<protein>
    <submittedName>
        <fullName evidence="1">Uncharacterized protein</fullName>
    </submittedName>
</protein>
<name>D8MBW3_BLAHO</name>
<dbReference type="AlphaFoldDB" id="D8MBW3"/>
<reference evidence="1" key="1">
    <citation type="submission" date="2010-02" db="EMBL/GenBank/DDBJ databases">
        <title>Sequencing and annotation of the Blastocystis hominis genome.</title>
        <authorList>
            <person name="Wincker P."/>
        </authorList>
    </citation>
    <scope>NUCLEOTIDE SEQUENCE</scope>
    <source>
        <strain evidence="1">Singapore isolate B</strain>
    </source>
</reference>
<sequence length="74" mass="8587">MLKCFDFCLKENKVKVDDVYKGIVSSLHIMDMMDTPKRYEVAKVIINHLIEKEFISEEVLKKKLSEVPSGLNLD</sequence>
<evidence type="ECO:0000313" key="2">
    <source>
        <dbReference type="Proteomes" id="UP000008312"/>
    </source>
</evidence>
<dbReference type="InParanoid" id="D8MBW3"/>